<evidence type="ECO:0000313" key="8">
    <source>
        <dbReference type="EnsemblMetazoa" id="XP_001606154"/>
    </source>
</evidence>
<comment type="similarity">
    <text evidence="3">Belongs to the Tdpoz family.</text>
</comment>
<dbReference type="PROSITE" id="PS50097">
    <property type="entry name" value="BTB"/>
    <property type="match status" value="1"/>
</dbReference>
<evidence type="ECO:0000259" key="7">
    <source>
        <dbReference type="PROSITE" id="PS50144"/>
    </source>
</evidence>
<dbReference type="EnsemblMetazoa" id="XM_001606104">
    <property type="protein sequence ID" value="XP_001606154"/>
    <property type="gene ID" value="LOC100122546"/>
</dbReference>
<dbReference type="Gene3D" id="2.60.210.10">
    <property type="entry name" value="Apoptosis, Tumor Necrosis Factor Receptor Associated Protein 2, Chain A"/>
    <property type="match status" value="1"/>
</dbReference>
<dbReference type="Pfam" id="PF00651">
    <property type="entry name" value="BTB"/>
    <property type="match status" value="1"/>
</dbReference>
<evidence type="ECO:0000259" key="6">
    <source>
        <dbReference type="PROSITE" id="PS50097"/>
    </source>
</evidence>
<dbReference type="InParanoid" id="A0A7M7G7I6"/>
<dbReference type="Gene3D" id="3.30.710.10">
    <property type="entry name" value="Potassium Channel Kv1.1, Chain A"/>
    <property type="match status" value="1"/>
</dbReference>
<dbReference type="Gene3D" id="1.25.40.420">
    <property type="match status" value="1"/>
</dbReference>
<dbReference type="Pfam" id="PF22486">
    <property type="entry name" value="MATH_2"/>
    <property type="match status" value="1"/>
</dbReference>
<keyword evidence="4" id="KW-0833">Ubl conjugation pathway</keyword>
<accession>A0A7M7G7I6</accession>
<dbReference type="PANTHER" id="PTHR24413">
    <property type="entry name" value="SPECKLE-TYPE POZ PROTEIN"/>
    <property type="match status" value="1"/>
</dbReference>
<dbReference type="KEGG" id="nvi:100122546"/>
<dbReference type="SMART" id="SM00061">
    <property type="entry name" value="MATH"/>
    <property type="match status" value="1"/>
</dbReference>
<dbReference type="InterPro" id="IPR000210">
    <property type="entry name" value="BTB/POZ_dom"/>
</dbReference>
<reference evidence="8" key="1">
    <citation type="submission" date="2021-01" db="UniProtKB">
        <authorList>
            <consortium name="EnsemblMetazoa"/>
        </authorList>
    </citation>
    <scope>IDENTIFICATION</scope>
</reference>
<evidence type="ECO:0008006" key="10">
    <source>
        <dbReference type="Google" id="ProtNLM"/>
    </source>
</evidence>
<dbReference type="OMA" id="THNATAI"/>
<name>A0A7M7G7I6_NASVI</name>
<feature type="domain" description="BTB" evidence="6">
    <location>
        <begin position="197"/>
        <end position="266"/>
    </location>
</feature>
<dbReference type="InterPro" id="IPR011333">
    <property type="entry name" value="SKP1/BTB/POZ_sf"/>
</dbReference>
<dbReference type="SUPFAM" id="SSF54695">
    <property type="entry name" value="POZ domain"/>
    <property type="match status" value="1"/>
</dbReference>
<dbReference type="Proteomes" id="UP000002358">
    <property type="component" value="Chromosome 3"/>
</dbReference>
<dbReference type="PROSITE" id="PS50144">
    <property type="entry name" value="MATH"/>
    <property type="match status" value="1"/>
</dbReference>
<evidence type="ECO:0000256" key="4">
    <source>
        <dbReference type="ARBA" id="ARBA00022786"/>
    </source>
</evidence>
<evidence type="ECO:0000313" key="9">
    <source>
        <dbReference type="Proteomes" id="UP000002358"/>
    </source>
</evidence>
<sequence>MDANQQQQTSTADSWCQTHVNVVETNFMWTISNFSFCNEKPAEALESTTFSADSCDSLKWRMQFYPSGNNQENKDYVSLFLHLVSCDKPAVKVDFRFCILDKDGREVNERKTTEKWQFYQGRQSGFPKFVKRDIVLDPASGLLLADQLRVMCRIKSATGRVERTSQEALQLEGPRGPDLLSKMSLDFEQLIELERFSDVCLIVVDEAVRLPAHRNVLAARSPVFAAMFEHDMRESQDGTVQIYDFDAETIRAMLRYIYTGRLDDIELRADKLLGAADKYALDGLKFACEQTLCAQLSVPAAAEYLVVAELHSAYRLKAKALSFVRANLKQVIDTPGFKSLGSSQPCLLEEILRSMTER</sequence>
<comment type="pathway">
    <text evidence="2">Protein modification; protein ubiquitination.</text>
</comment>
<evidence type="ECO:0000256" key="2">
    <source>
        <dbReference type="ARBA" id="ARBA00004906"/>
    </source>
</evidence>
<dbReference type="SUPFAM" id="SSF49599">
    <property type="entry name" value="TRAF domain-like"/>
    <property type="match status" value="1"/>
</dbReference>
<keyword evidence="9" id="KW-1185">Reference proteome</keyword>
<keyword evidence="5" id="KW-0539">Nucleus</keyword>
<dbReference type="OrthoDB" id="6359816at2759"/>
<dbReference type="SMART" id="SM00225">
    <property type="entry name" value="BTB"/>
    <property type="match status" value="1"/>
</dbReference>
<proteinExistence type="inferred from homology"/>
<dbReference type="InterPro" id="IPR056423">
    <property type="entry name" value="BACK_BPM_SPOP"/>
</dbReference>
<gene>
    <name evidence="8" type="primary">100122546</name>
</gene>
<dbReference type="GO" id="GO:0005634">
    <property type="term" value="C:nucleus"/>
    <property type="evidence" value="ECO:0007669"/>
    <property type="project" value="UniProtKB-SubCell"/>
</dbReference>
<dbReference type="FunFam" id="3.30.710.10:FF:000159">
    <property type="entry name" value="Speckle-type POZ protein B"/>
    <property type="match status" value="1"/>
</dbReference>
<protein>
    <recommendedName>
        <fullName evidence="10">Roadkill</fullName>
    </recommendedName>
</protein>
<dbReference type="EnsemblMetazoa" id="XM_016983508">
    <property type="protein sequence ID" value="XP_016838997"/>
    <property type="gene ID" value="LOC100122546"/>
</dbReference>
<dbReference type="Pfam" id="PF24570">
    <property type="entry name" value="BACK_BPM_SPOP"/>
    <property type="match status" value="1"/>
</dbReference>
<dbReference type="InterPro" id="IPR008974">
    <property type="entry name" value="TRAF-like"/>
</dbReference>
<feature type="domain" description="MATH" evidence="7">
    <location>
        <begin position="24"/>
        <end position="154"/>
    </location>
</feature>
<dbReference type="SMR" id="A0A7M7G7I6"/>
<organism evidence="8 9">
    <name type="scientific">Nasonia vitripennis</name>
    <name type="common">Parasitic wasp</name>
    <dbReference type="NCBI Taxonomy" id="7425"/>
    <lineage>
        <taxon>Eukaryota</taxon>
        <taxon>Metazoa</taxon>
        <taxon>Ecdysozoa</taxon>
        <taxon>Arthropoda</taxon>
        <taxon>Hexapoda</taxon>
        <taxon>Insecta</taxon>
        <taxon>Pterygota</taxon>
        <taxon>Neoptera</taxon>
        <taxon>Endopterygota</taxon>
        <taxon>Hymenoptera</taxon>
        <taxon>Apocrita</taxon>
        <taxon>Proctotrupomorpha</taxon>
        <taxon>Chalcidoidea</taxon>
        <taxon>Pteromalidae</taxon>
        <taxon>Pteromalinae</taxon>
        <taxon>Nasonia</taxon>
    </lineage>
</organism>
<comment type="subcellular location">
    <subcellularLocation>
        <location evidence="1">Nucleus</location>
    </subcellularLocation>
</comment>
<dbReference type="InterPro" id="IPR002083">
    <property type="entry name" value="MATH/TRAF_dom"/>
</dbReference>
<dbReference type="GO" id="GO:0030163">
    <property type="term" value="P:protein catabolic process"/>
    <property type="evidence" value="ECO:0007669"/>
    <property type="project" value="UniProtKB-ARBA"/>
</dbReference>
<evidence type="ECO:0000256" key="1">
    <source>
        <dbReference type="ARBA" id="ARBA00004123"/>
    </source>
</evidence>
<evidence type="ECO:0000256" key="5">
    <source>
        <dbReference type="ARBA" id="ARBA00023242"/>
    </source>
</evidence>
<dbReference type="AlphaFoldDB" id="A0A7M7G7I6"/>
<evidence type="ECO:0000256" key="3">
    <source>
        <dbReference type="ARBA" id="ARBA00010846"/>
    </source>
</evidence>